<organism evidence="3 4">
    <name type="scientific">Phytophthora megakarya</name>
    <dbReference type="NCBI Taxonomy" id="4795"/>
    <lineage>
        <taxon>Eukaryota</taxon>
        <taxon>Sar</taxon>
        <taxon>Stramenopiles</taxon>
        <taxon>Oomycota</taxon>
        <taxon>Peronosporomycetes</taxon>
        <taxon>Peronosporales</taxon>
        <taxon>Peronosporaceae</taxon>
        <taxon>Phytophthora</taxon>
    </lineage>
</organism>
<dbReference type="OrthoDB" id="1751331at2759"/>
<feature type="region of interest" description="Disordered" evidence="2">
    <location>
        <begin position="413"/>
        <end position="440"/>
    </location>
</feature>
<accession>A0A225WH86</accession>
<evidence type="ECO:0000313" key="4">
    <source>
        <dbReference type="Proteomes" id="UP000198211"/>
    </source>
</evidence>
<gene>
    <name evidence="3" type="ORF">PHMEG_0009269</name>
</gene>
<evidence type="ECO:0000313" key="3">
    <source>
        <dbReference type="EMBL" id="OWZ16882.1"/>
    </source>
</evidence>
<proteinExistence type="predicted"/>
<sequence length="706" mass="78001">MAWTSSTINLTPGTVCSFFNGRIKTSNSAFARSIAIDLTFGGDSQILREKDNFWRTLNLPSRLLPEAAPTVVGAITKIAALKPVSTRKGKSTVKRNFLLVDDYNAEILCTFEAKQRAGAAKPDSPRTVFDDSLVLSTDGGTPVDYEDGEFEGEGTCRSNPSLRLGLAALAKMIRTLPPRSVREVQVIQLEALTITSKQSDATRTDDSVGEPWMPSESVIKDRYGNMVPPNEIPLYVDNRIVDEAEAASKHFEPTTNQRRDYYITLFHELRYWSSKKTSGRSRVPEWQAFCQSWNQFVANFNKDQAAYRERIASARERFMKYSITSVVQRVHEGSVTANFLCAVPVGVHCPHCPIGAPRISERDLIGYTTNRVPANAKKLRVRGGLRTTSPFPERPSSGRFGETTYLEGDPIVSNEYENEPDLGSSSDWCGQQSDPPRGGSYRGQSYISIGGAGPSPYDQYQVYHGLQALHARVKALESVQAAQIAELKQELNVQKAYVAETAQTTSNIRVEVLEHVRLLQEKVERLEEKLRARRASSARNSISCFASASCAYAVFTSFSKDDDAGVYERSIGSGHSVFAAGRGGRGTFVEKLRSRSELVLWGLKREFELLLEGLVRAEARWISESAPIGPTPRATGQSAQLLVEESKGQVIILQDAQVSDYLNVRSVSAGLGTSMLHEPAIRRSSELTKCYSTVPPDHCIFSILVL</sequence>
<dbReference type="EMBL" id="NBNE01000853">
    <property type="protein sequence ID" value="OWZ16882.1"/>
    <property type="molecule type" value="Genomic_DNA"/>
</dbReference>
<keyword evidence="1" id="KW-0175">Coiled coil</keyword>
<name>A0A225WH86_9STRA</name>
<protein>
    <submittedName>
        <fullName evidence="3">Uncharacterized protein</fullName>
    </submittedName>
</protein>
<evidence type="ECO:0000256" key="2">
    <source>
        <dbReference type="SAM" id="MobiDB-lite"/>
    </source>
</evidence>
<dbReference type="Proteomes" id="UP000198211">
    <property type="component" value="Unassembled WGS sequence"/>
</dbReference>
<dbReference type="AlphaFoldDB" id="A0A225WH86"/>
<feature type="coiled-coil region" evidence="1">
    <location>
        <begin position="509"/>
        <end position="536"/>
    </location>
</feature>
<feature type="compositionally biased region" description="Polar residues" evidence="2">
    <location>
        <begin position="423"/>
        <end position="434"/>
    </location>
</feature>
<reference evidence="4" key="1">
    <citation type="submission" date="2017-03" db="EMBL/GenBank/DDBJ databases">
        <title>Phytopthora megakarya and P. palmivora, two closely related causual agents of cacao black pod achieved similar genome size and gene model numbers by different mechanisms.</title>
        <authorList>
            <person name="Ali S."/>
            <person name="Shao J."/>
            <person name="Larry D.J."/>
            <person name="Kronmiller B."/>
            <person name="Shen D."/>
            <person name="Strem M.D."/>
            <person name="Melnick R.L."/>
            <person name="Guiltinan M.J."/>
            <person name="Tyler B.M."/>
            <person name="Meinhardt L.W."/>
            <person name="Bailey B.A."/>
        </authorList>
    </citation>
    <scope>NUCLEOTIDE SEQUENCE [LARGE SCALE GENOMIC DNA]</scope>
    <source>
        <strain evidence="4">zdho120</strain>
    </source>
</reference>
<comment type="caution">
    <text evidence="3">The sequence shown here is derived from an EMBL/GenBank/DDBJ whole genome shotgun (WGS) entry which is preliminary data.</text>
</comment>
<feature type="region of interest" description="Disordered" evidence="2">
    <location>
        <begin position="385"/>
        <end position="404"/>
    </location>
</feature>
<evidence type="ECO:0000256" key="1">
    <source>
        <dbReference type="SAM" id="Coils"/>
    </source>
</evidence>
<keyword evidence="4" id="KW-1185">Reference proteome</keyword>